<dbReference type="InterPro" id="IPR007138">
    <property type="entry name" value="ABM_dom"/>
</dbReference>
<dbReference type="PROSITE" id="PS51725">
    <property type="entry name" value="ABM"/>
    <property type="match status" value="1"/>
</dbReference>
<name>A0A368VM90_9BACL</name>
<sequence length="98" mass="11465">MILEVAVLQVKSGLSDEFERNFKQASTIISKIKGYISHELQTCIEEDSKYILLVRWETLEDHTEGFRGSAEYLEWKSLLHHFYDPFPTVEHYTNVDLG</sequence>
<accession>A0A368VM90</accession>
<evidence type="ECO:0000259" key="1">
    <source>
        <dbReference type="PROSITE" id="PS51725"/>
    </source>
</evidence>
<gene>
    <name evidence="2" type="ORF">DFP97_119116</name>
</gene>
<keyword evidence="3" id="KW-1185">Reference proteome</keyword>
<protein>
    <submittedName>
        <fullName evidence="2">Heme-degrading monooxygenase HmoA</fullName>
    </submittedName>
</protein>
<dbReference type="SUPFAM" id="SSF54909">
    <property type="entry name" value="Dimeric alpha+beta barrel"/>
    <property type="match status" value="1"/>
</dbReference>
<organism evidence="2 3">
    <name type="scientific">Paenibacillus prosopidis</name>
    <dbReference type="NCBI Taxonomy" id="630520"/>
    <lineage>
        <taxon>Bacteria</taxon>
        <taxon>Bacillati</taxon>
        <taxon>Bacillota</taxon>
        <taxon>Bacilli</taxon>
        <taxon>Bacillales</taxon>
        <taxon>Paenibacillaceae</taxon>
        <taxon>Paenibacillus</taxon>
    </lineage>
</organism>
<dbReference type="Proteomes" id="UP000252415">
    <property type="component" value="Unassembled WGS sequence"/>
</dbReference>
<dbReference type="InterPro" id="IPR011008">
    <property type="entry name" value="Dimeric_a/b-barrel"/>
</dbReference>
<dbReference type="AlphaFoldDB" id="A0A368VM90"/>
<feature type="domain" description="ABM" evidence="1">
    <location>
        <begin position="2"/>
        <end position="91"/>
    </location>
</feature>
<comment type="caution">
    <text evidence="2">The sequence shown here is derived from an EMBL/GenBank/DDBJ whole genome shotgun (WGS) entry which is preliminary data.</text>
</comment>
<keyword evidence="2" id="KW-0560">Oxidoreductase</keyword>
<evidence type="ECO:0000313" key="3">
    <source>
        <dbReference type="Proteomes" id="UP000252415"/>
    </source>
</evidence>
<dbReference type="Gene3D" id="3.30.70.100">
    <property type="match status" value="1"/>
</dbReference>
<reference evidence="2 3" key="1">
    <citation type="submission" date="2018-07" db="EMBL/GenBank/DDBJ databases">
        <title>Genomic Encyclopedia of Type Strains, Phase III (KMG-III): the genomes of soil and plant-associated and newly described type strains.</title>
        <authorList>
            <person name="Whitman W."/>
        </authorList>
    </citation>
    <scope>NUCLEOTIDE SEQUENCE [LARGE SCALE GENOMIC DNA]</scope>
    <source>
        <strain evidence="2 3">CECT 7506</strain>
    </source>
</reference>
<proteinExistence type="predicted"/>
<dbReference type="EMBL" id="QPJD01000019">
    <property type="protein sequence ID" value="RCW42135.1"/>
    <property type="molecule type" value="Genomic_DNA"/>
</dbReference>
<dbReference type="GO" id="GO:0004497">
    <property type="term" value="F:monooxygenase activity"/>
    <property type="evidence" value="ECO:0007669"/>
    <property type="project" value="UniProtKB-KW"/>
</dbReference>
<evidence type="ECO:0000313" key="2">
    <source>
        <dbReference type="EMBL" id="RCW42135.1"/>
    </source>
</evidence>
<keyword evidence="2" id="KW-0503">Monooxygenase</keyword>
<dbReference type="OrthoDB" id="9798157at2"/>
<dbReference type="Pfam" id="PF03992">
    <property type="entry name" value="ABM"/>
    <property type="match status" value="1"/>
</dbReference>
<dbReference type="RefSeq" id="WP_114383401.1">
    <property type="nucleotide sequence ID" value="NZ_QPJD01000019.1"/>
</dbReference>